<feature type="transmembrane region" description="Helical" evidence="8">
    <location>
        <begin position="246"/>
        <end position="265"/>
    </location>
</feature>
<name>A0A1M6GD66_9PROT</name>
<evidence type="ECO:0000256" key="3">
    <source>
        <dbReference type="ARBA" id="ARBA00022679"/>
    </source>
</evidence>
<feature type="binding site" evidence="7">
    <location>
        <position position="219"/>
    </location>
    <ligand>
        <name>Mg(2+)</name>
        <dbReference type="ChEBI" id="CHEBI:18420"/>
    </ligand>
</feature>
<feature type="transmembrane region" description="Helical" evidence="8">
    <location>
        <begin position="81"/>
        <end position="97"/>
    </location>
</feature>
<feature type="transmembrane region" description="Helical" evidence="8">
    <location>
        <begin position="166"/>
        <end position="184"/>
    </location>
</feature>
<sequence>MRFEAFVPHLGFAALLALLSAAVVRLMIAYPMLDDPARRAATAHKVPTPKGGGLGIVAAFVAGMVVLYGTARFARIADPEFVGTILAALAIAGVALADDLRDFRFVVKLAAQAGAALVAMASGLVVTRLALPWIGVVDLGIAGPLLTLFWIVACTNAVNFMDGMDGLVGGSLLVACASLCIIAAGQEAWFVYAAALFLTAGLVGYLPFNIHPARIFMGDVGSQFLGFVMAVLAVACARFDTAQLSFLIVPLLLFAHLFDTGFTLARRIAMGERPSTPHRTHLYQMAQRSGLSVHRVAAIHGAFVLFQAALALAFPHLAPAVKPLIVLPPLAIQLLWLAYVARRVRRAGLSWRAG</sequence>
<feature type="transmembrane region" description="Helical" evidence="8">
    <location>
        <begin position="324"/>
        <end position="341"/>
    </location>
</feature>
<feature type="transmembrane region" description="Helical" evidence="8">
    <location>
        <begin position="220"/>
        <end position="240"/>
    </location>
</feature>
<feature type="transmembrane region" description="Helical" evidence="8">
    <location>
        <begin position="109"/>
        <end position="127"/>
    </location>
</feature>
<dbReference type="OrthoDB" id="9783652at2"/>
<dbReference type="GO" id="GO:0071555">
    <property type="term" value="P:cell wall organization"/>
    <property type="evidence" value="ECO:0007669"/>
    <property type="project" value="TreeGrafter"/>
</dbReference>
<feature type="transmembrane region" description="Helical" evidence="8">
    <location>
        <begin position="51"/>
        <end position="69"/>
    </location>
</feature>
<organism evidence="9 10">
    <name type="scientific">Muricoccus roseus</name>
    <dbReference type="NCBI Taxonomy" id="198092"/>
    <lineage>
        <taxon>Bacteria</taxon>
        <taxon>Pseudomonadati</taxon>
        <taxon>Pseudomonadota</taxon>
        <taxon>Alphaproteobacteria</taxon>
        <taxon>Acetobacterales</taxon>
        <taxon>Roseomonadaceae</taxon>
        <taxon>Muricoccus</taxon>
    </lineage>
</organism>
<feature type="transmembrane region" description="Helical" evidence="8">
    <location>
        <begin position="133"/>
        <end position="154"/>
    </location>
</feature>
<dbReference type="Pfam" id="PF00953">
    <property type="entry name" value="Glycos_transf_4"/>
    <property type="match status" value="1"/>
</dbReference>
<dbReference type="PANTHER" id="PTHR22926:SF3">
    <property type="entry name" value="UNDECAPRENYL-PHOSPHATE ALPHA-N-ACETYLGLUCOSAMINYL 1-PHOSPHATE TRANSFERASE"/>
    <property type="match status" value="1"/>
</dbReference>
<reference evidence="9 10" key="1">
    <citation type="submission" date="2016-11" db="EMBL/GenBank/DDBJ databases">
        <authorList>
            <person name="Jaros S."/>
            <person name="Januszkiewicz K."/>
            <person name="Wedrychowicz H."/>
        </authorList>
    </citation>
    <scope>NUCLEOTIDE SEQUENCE [LARGE SCALE GENOMIC DNA]</scope>
    <source>
        <strain evidence="9 10">DSM 14916</strain>
    </source>
</reference>
<dbReference type="GO" id="GO:0046872">
    <property type="term" value="F:metal ion binding"/>
    <property type="evidence" value="ECO:0007669"/>
    <property type="project" value="UniProtKB-KW"/>
</dbReference>
<evidence type="ECO:0000256" key="1">
    <source>
        <dbReference type="ARBA" id="ARBA00004651"/>
    </source>
</evidence>
<dbReference type="EMBL" id="FQZF01000008">
    <property type="protein sequence ID" value="SHJ07840.1"/>
    <property type="molecule type" value="Genomic_DNA"/>
</dbReference>
<dbReference type="RefSeq" id="WP_073133586.1">
    <property type="nucleotide sequence ID" value="NZ_FQZF01000008.1"/>
</dbReference>
<keyword evidence="2" id="KW-1003">Cell membrane</keyword>
<dbReference type="InterPro" id="IPR000715">
    <property type="entry name" value="Glycosyl_transferase_4"/>
</dbReference>
<dbReference type="GO" id="GO:0016780">
    <property type="term" value="F:phosphotransferase activity, for other substituted phosphate groups"/>
    <property type="evidence" value="ECO:0007669"/>
    <property type="project" value="InterPro"/>
</dbReference>
<dbReference type="GO" id="GO:0005886">
    <property type="term" value="C:plasma membrane"/>
    <property type="evidence" value="ECO:0007669"/>
    <property type="project" value="UniProtKB-SubCell"/>
</dbReference>
<feature type="transmembrane region" description="Helical" evidence="8">
    <location>
        <begin position="6"/>
        <end position="30"/>
    </location>
</feature>
<dbReference type="STRING" id="198092.SAMN02745194_01703"/>
<feature type="transmembrane region" description="Helical" evidence="8">
    <location>
        <begin position="190"/>
        <end position="208"/>
    </location>
</feature>
<evidence type="ECO:0000256" key="8">
    <source>
        <dbReference type="SAM" id="Phobius"/>
    </source>
</evidence>
<evidence type="ECO:0000313" key="10">
    <source>
        <dbReference type="Proteomes" id="UP000184387"/>
    </source>
</evidence>
<dbReference type="Proteomes" id="UP000184387">
    <property type="component" value="Unassembled WGS sequence"/>
</dbReference>
<keyword evidence="7" id="KW-0479">Metal-binding</keyword>
<keyword evidence="4 8" id="KW-0812">Transmembrane</keyword>
<evidence type="ECO:0000256" key="4">
    <source>
        <dbReference type="ARBA" id="ARBA00022692"/>
    </source>
</evidence>
<feature type="transmembrane region" description="Helical" evidence="8">
    <location>
        <begin position="297"/>
        <end position="318"/>
    </location>
</feature>
<feature type="binding site" evidence="7">
    <location>
        <position position="159"/>
    </location>
    <ligand>
        <name>Mg(2+)</name>
        <dbReference type="ChEBI" id="CHEBI:18420"/>
    </ligand>
</feature>
<proteinExistence type="predicted"/>
<evidence type="ECO:0000313" key="9">
    <source>
        <dbReference type="EMBL" id="SHJ07840.1"/>
    </source>
</evidence>
<gene>
    <name evidence="9" type="ORF">SAMN02745194_01703</name>
</gene>
<evidence type="ECO:0000256" key="5">
    <source>
        <dbReference type="ARBA" id="ARBA00022989"/>
    </source>
</evidence>
<comment type="cofactor">
    <cofactor evidence="7">
        <name>Mg(2+)</name>
        <dbReference type="ChEBI" id="CHEBI:18420"/>
    </cofactor>
</comment>
<keyword evidence="3 9" id="KW-0808">Transferase</keyword>
<protein>
    <submittedName>
        <fullName evidence="9">UDP-GlcNAc:undecaprenyl-phosphate GlcNAc-1-phosphate transferase</fullName>
    </submittedName>
</protein>
<keyword evidence="10" id="KW-1185">Reference proteome</keyword>
<dbReference type="AlphaFoldDB" id="A0A1M6GD66"/>
<evidence type="ECO:0000256" key="6">
    <source>
        <dbReference type="ARBA" id="ARBA00023136"/>
    </source>
</evidence>
<evidence type="ECO:0000256" key="2">
    <source>
        <dbReference type="ARBA" id="ARBA00022475"/>
    </source>
</evidence>
<dbReference type="PANTHER" id="PTHR22926">
    <property type="entry name" value="PHOSPHO-N-ACETYLMURAMOYL-PENTAPEPTIDE-TRANSFERASE"/>
    <property type="match status" value="1"/>
</dbReference>
<accession>A0A1M6GD66</accession>
<keyword evidence="5 8" id="KW-1133">Transmembrane helix</keyword>
<dbReference type="GO" id="GO:0044038">
    <property type="term" value="P:cell wall macromolecule biosynthetic process"/>
    <property type="evidence" value="ECO:0007669"/>
    <property type="project" value="TreeGrafter"/>
</dbReference>
<dbReference type="CDD" id="cd06853">
    <property type="entry name" value="GT_WecA_like"/>
    <property type="match status" value="1"/>
</dbReference>
<comment type="subcellular location">
    <subcellularLocation>
        <location evidence="1">Cell membrane</location>
        <topology evidence="1">Multi-pass membrane protein</topology>
    </subcellularLocation>
</comment>
<dbReference type="GO" id="GO:0009103">
    <property type="term" value="P:lipopolysaccharide biosynthetic process"/>
    <property type="evidence" value="ECO:0007669"/>
    <property type="project" value="TreeGrafter"/>
</dbReference>
<evidence type="ECO:0000256" key="7">
    <source>
        <dbReference type="PIRSR" id="PIRSR600715-1"/>
    </source>
</evidence>
<keyword evidence="6 8" id="KW-0472">Membrane</keyword>
<keyword evidence="7" id="KW-0460">Magnesium</keyword>